<reference evidence="7" key="1">
    <citation type="journal article" date="2019" name="Int. J. Syst. Evol. Microbiol.">
        <title>The Global Catalogue of Microorganisms (GCM) 10K type strain sequencing project: providing services to taxonomists for standard genome sequencing and annotation.</title>
        <authorList>
            <consortium name="The Broad Institute Genomics Platform"/>
            <consortium name="The Broad Institute Genome Sequencing Center for Infectious Disease"/>
            <person name="Wu L."/>
            <person name="Ma J."/>
        </authorList>
    </citation>
    <scope>NUCLEOTIDE SEQUENCE [LARGE SCALE GENOMIC DNA]</scope>
    <source>
        <strain evidence="7">CCUG 57942</strain>
    </source>
</reference>
<dbReference type="InterPro" id="IPR011040">
    <property type="entry name" value="Sialidase"/>
</dbReference>
<dbReference type="Gene3D" id="2.120.10.10">
    <property type="match status" value="1"/>
</dbReference>
<keyword evidence="6" id="KW-0378">Hydrolase</keyword>
<dbReference type="PANTHER" id="PTHR10628">
    <property type="entry name" value="SIALIDASE"/>
    <property type="match status" value="1"/>
</dbReference>
<dbReference type="GO" id="GO:0004308">
    <property type="term" value="F:exo-alpha-sialidase activity"/>
    <property type="evidence" value="ECO:0007669"/>
    <property type="project" value="UniProtKB-EC"/>
</dbReference>
<dbReference type="RefSeq" id="WP_377178834.1">
    <property type="nucleotide sequence ID" value="NZ_JBHUJB010000083.1"/>
</dbReference>
<keyword evidence="6" id="KW-0326">Glycosidase</keyword>
<dbReference type="InterPro" id="IPR026856">
    <property type="entry name" value="Sialidase_fam"/>
</dbReference>
<evidence type="ECO:0000256" key="3">
    <source>
        <dbReference type="ARBA" id="ARBA00012733"/>
    </source>
</evidence>
<sequence length="515" mass="56666">MRKFTTLSLFWVWALVAEAVEVEVKTATLPVLNDGELSTVMDFGLACEAPRILTGIVVDTDGTTALSEVEEIQVVMRRSAGDLMLGSSRALDKIVIMQGEAELPKGNHTCSLVVRMKKGADLDHRVGLQLKELVFKDGARVRVDGVEGWEPSRLAYPIHKRGQFECHTFRIPAIARANDGALLAVYDMRYNSRRDLQEHMDIGLSRSVDGGQSWSRPEPIMDMGEYGGKPEKENGCSDPGILVDQRTGEVIVTACWTHGKPRTHQWVGNGSEPGHSIDKSTQFMAVRSSDHGKSWSAPENWTQALKDPSWYLFAPAPGNGITLADGTLVMPTQGRDANGLPFSNITWSKDRGKTWTVSSFARSNTTECAVAELSDGTLMLNMRDNRNRKDKGETNGRAVAVTQDLGKQWEVHGSDHGALPEPVCMASLISFKGEEGKHGLLFSNPHDKHGRRKMTIQMSMDDGKSWPKPQHILLDSKGGAYSSLVMIDEKTVGILYESSAADMVFQRVPLSDFGK</sequence>
<dbReference type="CDD" id="cd15482">
    <property type="entry name" value="Sialidase_non-viral"/>
    <property type="match status" value="1"/>
</dbReference>
<name>A0ABW4ZEZ7_9BACT</name>
<dbReference type="InterPro" id="IPR036278">
    <property type="entry name" value="Sialidase_sf"/>
</dbReference>
<accession>A0ABW4ZEZ7</accession>
<evidence type="ECO:0000313" key="6">
    <source>
        <dbReference type="EMBL" id="MFD2160601.1"/>
    </source>
</evidence>
<gene>
    <name evidence="6" type="ORF">ACFSW8_16975</name>
</gene>
<evidence type="ECO:0000313" key="7">
    <source>
        <dbReference type="Proteomes" id="UP001597389"/>
    </source>
</evidence>
<keyword evidence="7" id="KW-1185">Reference proteome</keyword>
<protein>
    <recommendedName>
        <fullName evidence="3">exo-alpha-sialidase</fullName>
        <ecNumber evidence="3">3.2.1.18</ecNumber>
    </recommendedName>
</protein>
<feature type="signal peptide" evidence="4">
    <location>
        <begin position="1"/>
        <end position="19"/>
    </location>
</feature>
<dbReference type="EC" id="3.2.1.18" evidence="3"/>
<keyword evidence="4" id="KW-0732">Signal</keyword>
<organism evidence="6 7">
    <name type="scientific">Rubritalea tangerina</name>
    <dbReference type="NCBI Taxonomy" id="430798"/>
    <lineage>
        <taxon>Bacteria</taxon>
        <taxon>Pseudomonadati</taxon>
        <taxon>Verrucomicrobiota</taxon>
        <taxon>Verrucomicrobiia</taxon>
        <taxon>Verrucomicrobiales</taxon>
        <taxon>Rubritaleaceae</taxon>
        <taxon>Rubritalea</taxon>
    </lineage>
</organism>
<dbReference type="Proteomes" id="UP001597389">
    <property type="component" value="Unassembled WGS sequence"/>
</dbReference>
<feature type="chain" id="PRO_5046244027" description="exo-alpha-sialidase" evidence="4">
    <location>
        <begin position="20"/>
        <end position="515"/>
    </location>
</feature>
<evidence type="ECO:0000259" key="5">
    <source>
        <dbReference type="Pfam" id="PF13088"/>
    </source>
</evidence>
<dbReference type="Pfam" id="PF13088">
    <property type="entry name" value="BNR_2"/>
    <property type="match status" value="1"/>
</dbReference>
<dbReference type="EMBL" id="JBHUJB010000083">
    <property type="protein sequence ID" value="MFD2160601.1"/>
    <property type="molecule type" value="Genomic_DNA"/>
</dbReference>
<evidence type="ECO:0000256" key="2">
    <source>
        <dbReference type="ARBA" id="ARBA00009348"/>
    </source>
</evidence>
<proteinExistence type="inferred from homology"/>
<feature type="domain" description="Sialidase" evidence="5">
    <location>
        <begin position="198"/>
        <end position="489"/>
    </location>
</feature>
<dbReference type="SUPFAM" id="SSF50939">
    <property type="entry name" value="Sialidases"/>
    <property type="match status" value="1"/>
</dbReference>
<comment type="catalytic activity">
    <reaction evidence="1">
        <text>Hydrolysis of alpha-(2-&gt;3)-, alpha-(2-&gt;6)-, alpha-(2-&gt;8)- glycosidic linkages of terminal sialic acid residues in oligosaccharides, glycoproteins, glycolipids, colominic acid and synthetic substrates.</text>
        <dbReference type="EC" id="3.2.1.18"/>
    </reaction>
</comment>
<dbReference type="PANTHER" id="PTHR10628:SF30">
    <property type="entry name" value="EXO-ALPHA-SIALIDASE"/>
    <property type="match status" value="1"/>
</dbReference>
<comment type="caution">
    <text evidence="6">The sequence shown here is derived from an EMBL/GenBank/DDBJ whole genome shotgun (WGS) entry which is preliminary data.</text>
</comment>
<evidence type="ECO:0000256" key="4">
    <source>
        <dbReference type="SAM" id="SignalP"/>
    </source>
</evidence>
<evidence type="ECO:0000256" key="1">
    <source>
        <dbReference type="ARBA" id="ARBA00000427"/>
    </source>
</evidence>
<comment type="similarity">
    <text evidence="2">Belongs to the glycosyl hydrolase 33 family.</text>
</comment>